<evidence type="ECO:0000256" key="7">
    <source>
        <dbReference type="ARBA" id="ARBA00043982"/>
    </source>
</evidence>
<protein>
    <submittedName>
        <fullName evidence="9">Competence type IV pilus major pilin ComGC</fullName>
    </submittedName>
</protein>
<comment type="similarity">
    <text evidence="7">Belongs to the ComGC family.</text>
</comment>
<dbReference type="InterPro" id="IPR045584">
    <property type="entry name" value="Pilin-like"/>
</dbReference>
<keyword evidence="2" id="KW-1003">Cell membrane</keyword>
<evidence type="ECO:0000256" key="3">
    <source>
        <dbReference type="ARBA" id="ARBA00022481"/>
    </source>
</evidence>
<evidence type="ECO:0000256" key="5">
    <source>
        <dbReference type="ARBA" id="ARBA00022989"/>
    </source>
</evidence>
<feature type="transmembrane region" description="Helical" evidence="8">
    <location>
        <begin position="6"/>
        <end position="27"/>
    </location>
</feature>
<dbReference type="NCBIfam" id="NF040999">
    <property type="entry name" value="pilin_ComGC"/>
    <property type="match status" value="1"/>
</dbReference>
<evidence type="ECO:0000256" key="1">
    <source>
        <dbReference type="ARBA" id="ARBA00004162"/>
    </source>
</evidence>
<dbReference type="EMBL" id="JANGCH010000002">
    <property type="protein sequence ID" value="MCQ5120916.1"/>
    <property type="molecule type" value="Genomic_DNA"/>
</dbReference>
<dbReference type="Gene3D" id="3.30.700.10">
    <property type="entry name" value="Glycoprotein, Type 4 Pilin"/>
    <property type="match status" value="1"/>
</dbReference>
<dbReference type="PRINTS" id="PR00813">
    <property type="entry name" value="BCTERIALGSPG"/>
</dbReference>
<dbReference type="NCBIfam" id="TIGR02532">
    <property type="entry name" value="IV_pilin_GFxxxE"/>
    <property type="match status" value="1"/>
</dbReference>
<evidence type="ECO:0000256" key="4">
    <source>
        <dbReference type="ARBA" id="ARBA00022692"/>
    </source>
</evidence>
<dbReference type="RefSeq" id="WP_102266716.1">
    <property type="nucleotide sequence ID" value="NZ_CALVCM010000029.1"/>
</dbReference>
<keyword evidence="10" id="KW-1185">Reference proteome</keyword>
<dbReference type="Pfam" id="PF07963">
    <property type="entry name" value="N_methyl"/>
    <property type="match status" value="1"/>
</dbReference>
<dbReference type="InterPro" id="IPR016940">
    <property type="entry name" value="ComGC"/>
</dbReference>
<reference evidence="9 10" key="1">
    <citation type="submission" date="2022-06" db="EMBL/GenBank/DDBJ databases">
        <title>Isolation of gut microbiota from human fecal samples.</title>
        <authorList>
            <person name="Pamer E.G."/>
            <person name="Barat B."/>
            <person name="Waligurski E."/>
            <person name="Medina S."/>
            <person name="Paddock L."/>
            <person name="Mostad J."/>
        </authorList>
    </citation>
    <scope>NUCLEOTIDE SEQUENCE [LARGE SCALE GENOMIC DNA]</scope>
    <source>
        <strain evidence="9 10">DFI.6.1</strain>
    </source>
</reference>
<evidence type="ECO:0000256" key="2">
    <source>
        <dbReference type="ARBA" id="ARBA00022475"/>
    </source>
</evidence>
<dbReference type="Proteomes" id="UP001524435">
    <property type="component" value="Unassembled WGS sequence"/>
</dbReference>
<dbReference type="PIRSF" id="PIRSF029928">
    <property type="entry name" value="Late_competence_ComGC"/>
    <property type="match status" value="1"/>
</dbReference>
<dbReference type="SUPFAM" id="SSF54523">
    <property type="entry name" value="Pili subunits"/>
    <property type="match status" value="1"/>
</dbReference>
<keyword evidence="6 8" id="KW-0472">Membrane</keyword>
<comment type="subcellular location">
    <subcellularLocation>
        <location evidence="1">Cell membrane</location>
        <topology evidence="1">Single-pass membrane protein</topology>
    </subcellularLocation>
</comment>
<organism evidence="9 10">
    <name type="scientific">Massilicoli timonensis</name>
    <dbReference type="NCBI Taxonomy" id="2015901"/>
    <lineage>
        <taxon>Bacteria</taxon>
        <taxon>Bacillati</taxon>
        <taxon>Bacillota</taxon>
        <taxon>Erysipelotrichia</taxon>
        <taxon>Erysipelotrichales</taxon>
        <taxon>Erysipelotrichaceae</taxon>
        <taxon>Massilicoli</taxon>
    </lineage>
</organism>
<keyword evidence="5 8" id="KW-1133">Transmembrane helix</keyword>
<comment type="caution">
    <text evidence="9">The sequence shown here is derived from an EMBL/GenBank/DDBJ whole genome shotgun (WGS) entry which is preliminary data.</text>
</comment>
<accession>A0ABT1SI93</accession>
<dbReference type="InterPro" id="IPR000983">
    <property type="entry name" value="Bac_GSPG_pilin"/>
</dbReference>
<keyword evidence="3" id="KW-0488">Methylation</keyword>
<evidence type="ECO:0000256" key="8">
    <source>
        <dbReference type="SAM" id="Phobius"/>
    </source>
</evidence>
<sequence length="99" mass="11022">MKQRAGFTILEMIIVLSVIALIFLLTLPNIQQKQKTIQTKGCQALVEVVNSQILLFELDHNRTPSSISELINEGYLKEGQNICQGGKEIVIVNGQAKEK</sequence>
<name>A0ABT1SI93_9FIRM</name>
<proteinExistence type="inferred from homology"/>
<evidence type="ECO:0000313" key="9">
    <source>
        <dbReference type="EMBL" id="MCQ5120916.1"/>
    </source>
</evidence>
<evidence type="ECO:0000313" key="10">
    <source>
        <dbReference type="Proteomes" id="UP001524435"/>
    </source>
</evidence>
<evidence type="ECO:0000256" key="6">
    <source>
        <dbReference type="ARBA" id="ARBA00023136"/>
    </source>
</evidence>
<gene>
    <name evidence="9" type="primary">comGC</name>
    <name evidence="9" type="ORF">NE663_01415</name>
</gene>
<dbReference type="InterPro" id="IPR012902">
    <property type="entry name" value="N_methyl_site"/>
</dbReference>
<keyword evidence="4 8" id="KW-0812">Transmembrane</keyword>